<evidence type="ECO:0000256" key="2">
    <source>
        <dbReference type="ARBA" id="ARBA00022448"/>
    </source>
</evidence>
<dbReference type="CDD" id="cd13603">
    <property type="entry name" value="PBP2_TRAP_Siap_TeaA_like"/>
    <property type="match status" value="1"/>
</dbReference>
<dbReference type="PANTHER" id="PTHR33376">
    <property type="match status" value="1"/>
</dbReference>
<keyword evidence="3" id="KW-0732">Signal</keyword>
<dbReference type="GO" id="GO:0030288">
    <property type="term" value="C:outer membrane-bounded periplasmic space"/>
    <property type="evidence" value="ECO:0007669"/>
    <property type="project" value="InterPro"/>
</dbReference>
<dbReference type="AlphaFoldDB" id="A0A4Q9QUH2"/>
<gene>
    <name evidence="4" type="ORF">DNK06_01100</name>
</gene>
<dbReference type="OrthoDB" id="9771186at2"/>
<protein>
    <submittedName>
        <fullName evidence="4">C4-dicarboxylate ABC transporter</fullName>
    </submittedName>
</protein>
<reference evidence="4 5" key="1">
    <citation type="submission" date="2018-06" db="EMBL/GenBank/DDBJ databases">
        <title>Three novel Pseudomonas species isolated from symptomatic oak.</title>
        <authorList>
            <person name="Bueno-Gonzalez V."/>
            <person name="Brady C."/>
        </authorList>
    </citation>
    <scope>NUCLEOTIDE SEQUENCE [LARGE SCALE GENOMIC DNA]</scope>
    <source>
        <strain evidence="4 5">P9A</strain>
    </source>
</reference>
<dbReference type="NCBIfam" id="NF037995">
    <property type="entry name" value="TRAP_S1"/>
    <property type="match status" value="1"/>
</dbReference>
<dbReference type="Gene3D" id="3.40.190.170">
    <property type="entry name" value="Bacterial extracellular solute-binding protein, family 7"/>
    <property type="match status" value="1"/>
</dbReference>
<evidence type="ECO:0000256" key="1">
    <source>
        <dbReference type="ARBA" id="ARBA00009023"/>
    </source>
</evidence>
<organism evidence="4 5">
    <name type="scientific">Phytopseudomonas daroniae</name>
    <dbReference type="NCBI Taxonomy" id="2487519"/>
    <lineage>
        <taxon>Bacteria</taxon>
        <taxon>Pseudomonadati</taxon>
        <taxon>Pseudomonadota</taxon>
        <taxon>Gammaproteobacteria</taxon>
        <taxon>Pseudomonadales</taxon>
        <taxon>Pseudomonadaceae</taxon>
        <taxon>Phytopseudomonas</taxon>
    </lineage>
</organism>
<dbReference type="EMBL" id="QJUI01000001">
    <property type="protein sequence ID" value="TBU84020.1"/>
    <property type="molecule type" value="Genomic_DNA"/>
</dbReference>
<dbReference type="GO" id="GO:0055085">
    <property type="term" value="P:transmembrane transport"/>
    <property type="evidence" value="ECO:0007669"/>
    <property type="project" value="InterPro"/>
</dbReference>
<name>A0A4Q9QUH2_9GAMM</name>
<proteinExistence type="inferred from homology"/>
<accession>A0A4Q9QUH2</accession>
<keyword evidence="5" id="KW-1185">Reference proteome</keyword>
<keyword evidence="2" id="KW-0813">Transport</keyword>
<comment type="similarity">
    <text evidence="1">Belongs to the bacterial solute-binding protein 7 family.</text>
</comment>
<comment type="caution">
    <text evidence="4">The sequence shown here is derived from an EMBL/GenBank/DDBJ whole genome shotgun (WGS) entry which is preliminary data.</text>
</comment>
<dbReference type="RefSeq" id="WP_131175251.1">
    <property type="nucleotide sequence ID" value="NZ_QJUI01000001.1"/>
</dbReference>
<evidence type="ECO:0000313" key="5">
    <source>
        <dbReference type="Proteomes" id="UP000292302"/>
    </source>
</evidence>
<evidence type="ECO:0000256" key="3">
    <source>
        <dbReference type="ARBA" id="ARBA00022729"/>
    </source>
</evidence>
<dbReference type="InterPro" id="IPR018389">
    <property type="entry name" value="DctP_fam"/>
</dbReference>
<evidence type="ECO:0000313" key="4">
    <source>
        <dbReference type="EMBL" id="TBU84020.1"/>
    </source>
</evidence>
<dbReference type="PANTHER" id="PTHR33376:SF7">
    <property type="entry name" value="C4-DICARBOXYLATE-BINDING PROTEIN DCTB"/>
    <property type="match status" value="1"/>
</dbReference>
<dbReference type="Pfam" id="PF03480">
    <property type="entry name" value="DctP"/>
    <property type="match status" value="1"/>
</dbReference>
<dbReference type="InterPro" id="IPR004682">
    <property type="entry name" value="TRAP_DctP"/>
</dbReference>
<dbReference type="NCBIfam" id="TIGR00787">
    <property type="entry name" value="dctP"/>
    <property type="match status" value="1"/>
</dbReference>
<dbReference type="PIRSF" id="PIRSF006470">
    <property type="entry name" value="DctB"/>
    <property type="match status" value="1"/>
</dbReference>
<sequence>MKSTNLLRGAGLLPMITLSAVCLLASGHSWAERTLRVAHASSGDSLVNQAMTRFAAELEARSGGELKARVFPDGQLGDEGPIAESVGMGSIDIGLGGVVEPIDPRLNVVTLPFLFQDAANVYAFFDTDAGKEVLGFGHDHGYKVLAPLDSGFRQFVGSRKAIVTPADLAGMKVRTPPMPTILATMKQFGALAQSIPYGEVYTSLQSGVVDGAEPEARDYYDQKWYEPAGYLSIANYLWSANWWYMNLDTYESLEPAQRDALDAAVADVTAWYRGQLGAVTEQVIAELQTKGVKVNQVDTAPFGAMAGPVYDTFAREWGDELIQRVRSAAAASAQP</sequence>
<dbReference type="Proteomes" id="UP000292302">
    <property type="component" value="Unassembled WGS sequence"/>
</dbReference>
<dbReference type="InterPro" id="IPR038404">
    <property type="entry name" value="TRAP_DctP_sf"/>
</dbReference>